<dbReference type="SUPFAM" id="SSF46689">
    <property type="entry name" value="Homeodomain-like"/>
    <property type="match status" value="1"/>
</dbReference>
<dbReference type="InterPro" id="IPR009057">
    <property type="entry name" value="Homeodomain-like_sf"/>
</dbReference>
<comment type="caution">
    <text evidence="1">The sequence shown here is derived from an EMBL/GenBank/DDBJ whole genome shotgun (WGS) entry which is preliminary data.</text>
</comment>
<name>A0A6A3SWL1_9STRA</name>
<organism evidence="1 2">
    <name type="scientific">Phytophthora fragariae</name>
    <dbReference type="NCBI Taxonomy" id="53985"/>
    <lineage>
        <taxon>Eukaryota</taxon>
        <taxon>Sar</taxon>
        <taxon>Stramenopiles</taxon>
        <taxon>Oomycota</taxon>
        <taxon>Peronosporomycetes</taxon>
        <taxon>Peronosporales</taxon>
        <taxon>Peronosporaceae</taxon>
        <taxon>Phytophthora</taxon>
    </lineage>
</organism>
<feature type="non-terminal residue" evidence="1">
    <location>
        <position position="166"/>
    </location>
</feature>
<proteinExistence type="predicted"/>
<reference evidence="1 2" key="1">
    <citation type="submission" date="2018-08" db="EMBL/GenBank/DDBJ databases">
        <title>Genomic investigation of the strawberry pathogen Phytophthora fragariae indicates pathogenicity is determined by transcriptional variation in three key races.</title>
        <authorList>
            <person name="Adams T.M."/>
            <person name="Armitage A.D."/>
            <person name="Sobczyk M.K."/>
            <person name="Bates H.J."/>
            <person name="Dunwell J.M."/>
            <person name="Nellist C.F."/>
            <person name="Harrison R.J."/>
        </authorList>
    </citation>
    <scope>NUCLEOTIDE SEQUENCE [LARGE SCALE GENOMIC DNA]</scope>
    <source>
        <strain evidence="1 2">NOV-5</strain>
    </source>
</reference>
<evidence type="ECO:0000313" key="2">
    <source>
        <dbReference type="Proteomes" id="UP000440732"/>
    </source>
</evidence>
<accession>A0A6A3SWL1</accession>
<dbReference type="Proteomes" id="UP000440732">
    <property type="component" value="Unassembled WGS sequence"/>
</dbReference>
<evidence type="ECO:0008006" key="3">
    <source>
        <dbReference type="Google" id="ProtNLM"/>
    </source>
</evidence>
<sequence>MEEAATRQHAHPNTVYHCLYAYYMLGYSKQHLAHIFNKSDRTLINWIKTYESNGVFQRAKGTKRTFSADQRAWLLRYYDKHPLAYLDEAQDAFTSAHHVAISKSYVLRIIHEGGLTWKVLERRTMHIKEQDIFRFTEELSHIDWSHQNLVFLDEVSFDNRGMIHKR</sequence>
<evidence type="ECO:0000313" key="1">
    <source>
        <dbReference type="EMBL" id="KAE9124513.1"/>
    </source>
</evidence>
<dbReference type="AlphaFoldDB" id="A0A6A3SWL1"/>
<gene>
    <name evidence="1" type="ORF">PF006_g17182</name>
</gene>
<dbReference type="EMBL" id="QXGA01001246">
    <property type="protein sequence ID" value="KAE9124513.1"/>
    <property type="molecule type" value="Genomic_DNA"/>
</dbReference>
<protein>
    <recommendedName>
        <fullName evidence="3">Tc1-like transposase DDE domain-containing protein</fullName>
    </recommendedName>
</protein>